<evidence type="ECO:0000313" key="3">
    <source>
        <dbReference type="EMBL" id="QFG69212.1"/>
    </source>
</evidence>
<protein>
    <submittedName>
        <fullName evidence="3">DUF222 domain-containing protein</fullName>
    </submittedName>
</protein>
<reference evidence="3 4" key="1">
    <citation type="submission" date="2019-09" db="EMBL/GenBank/DDBJ databases">
        <title>Serinicoccus pratensis sp. nov., isolated from meadow soil.</title>
        <authorList>
            <person name="Zhang W."/>
        </authorList>
    </citation>
    <scope>NUCLEOTIDE SEQUENCE [LARGE SCALE GENOMIC DNA]</scope>
    <source>
        <strain evidence="3 4">W204</strain>
    </source>
</reference>
<accession>A0A5J6V886</accession>
<dbReference type="InterPro" id="IPR003870">
    <property type="entry name" value="DUF222"/>
</dbReference>
<dbReference type="SMART" id="SM00507">
    <property type="entry name" value="HNHc"/>
    <property type="match status" value="1"/>
</dbReference>
<evidence type="ECO:0000256" key="1">
    <source>
        <dbReference type="ARBA" id="ARBA00023450"/>
    </source>
</evidence>
<dbReference type="OrthoDB" id="5177627at2"/>
<dbReference type="KEGG" id="serw:FY030_11290"/>
<sequence length="444" mass="48257">MKQSWTGEVLRTTAGEVREGRLPATRLPGEQVVGCLREAGREATYADLATQEVARLQEAELRSGLEAVSTVASALQRARVRLACEARQRGLHTAEGMSLADWLALRCPDLAKPVLHALVRMAQAGQEQVHAPLVDGVLTGGMSLERAATLHRALTRIRRAVSPEEYGQAVDLMAKSGCKPDFDDQDISAIISKLLQECLPEKDHEERRRAQHELRDVHESSLADGSVKRIIMTFGDDADYAAVKAILTSPLAAPASREEVKATGEEDRRTPGQRRYDALMTVVRRGVAGSKGQPTTTKATLIVTLDLETLRRSLAETDGQLPGCGATAAGATVSAESIRRLACEADIIPMVLGGPSEVVDQGRRHRLVTPGQRVRLAVRDKGCTVPGCTVPATWCDAHHVIPWARGGRSDLSNYALLCPRHHTWVHERGLSATVDDHGVTWHLR</sequence>
<feature type="domain" description="HNH nuclease" evidence="2">
    <location>
        <begin position="373"/>
        <end position="423"/>
    </location>
</feature>
<dbReference type="Proteomes" id="UP000326546">
    <property type="component" value="Chromosome"/>
</dbReference>
<dbReference type="CDD" id="cd00085">
    <property type="entry name" value="HNHc"/>
    <property type="match status" value="1"/>
</dbReference>
<dbReference type="GO" id="GO:0008270">
    <property type="term" value="F:zinc ion binding"/>
    <property type="evidence" value="ECO:0007669"/>
    <property type="project" value="InterPro"/>
</dbReference>
<dbReference type="RefSeq" id="WP_158061594.1">
    <property type="nucleotide sequence ID" value="NZ_CP044427.1"/>
</dbReference>
<dbReference type="GO" id="GO:0004519">
    <property type="term" value="F:endonuclease activity"/>
    <property type="evidence" value="ECO:0007669"/>
    <property type="project" value="InterPro"/>
</dbReference>
<dbReference type="InterPro" id="IPR003615">
    <property type="entry name" value="HNH_nuc"/>
</dbReference>
<comment type="similarity">
    <text evidence="1">Belongs to the Rv1128c/1148c/1588c/1702c/1945/3466 family.</text>
</comment>
<dbReference type="GO" id="GO:0003676">
    <property type="term" value="F:nucleic acid binding"/>
    <property type="evidence" value="ECO:0007669"/>
    <property type="project" value="InterPro"/>
</dbReference>
<dbReference type="Pfam" id="PF02720">
    <property type="entry name" value="DUF222"/>
    <property type="match status" value="1"/>
</dbReference>
<evidence type="ECO:0000259" key="2">
    <source>
        <dbReference type="SMART" id="SM00507"/>
    </source>
</evidence>
<name>A0A5J6V886_9MICO</name>
<evidence type="ECO:0000313" key="4">
    <source>
        <dbReference type="Proteomes" id="UP000326546"/>
    </source>
</evidence>
<gene>
    <name evidence="3" type="ORF">FY030_11290</name>
</gene>
<keyword evidence="4" id="KW-1185">Reference proteome</keyword>
<proteinExistence type="inferred from homology"/>
<dbReference type="InterPro" id="IPR002711">
    <property type="entry name" value="HNH"/>
</dbReference>
<dbReference type="Gene3D" id="1.10.30.50">
    <property type="match status" value="1"/>
</dbReference>
<dbReference type="Pfam" id="PF01844">
    <property type="entry name" value="HNH"/>
    <property type="match status" value="1"/>
</dbReference>
<organism evidence="3 4">
    <name type="scientific">Ornithinimicrobium pratense</name>
    <dbReference type="NCBI Taxonomy" id="2593973"/>
    <lineage>
        <taxon>Bacteria</taxon>
        <taxon>Bacillati</taxon>
        <taxon>Actinomycetota</taxon>
        <taxon>Actinomycetes</taxon>
        <taxon>Micrococcales</taxon>
        <taxon>Ornithinimicrobiaceae</taxon>
        <taxon>Ornithinimicrobium</taxon>
    </lineage>
</organism>
<dbReference type="EMBL" id="CP044427">
    <property type="protein sequence ID" value="QFG69212.1"/>
    <property type="molecule type" value="Genomic_DNA"/>
</dbReference>
<dbReference type="AlphaFoldDB" id="A0A5J6V886"/>